<protein>
    <recommendedName>
        <fullName evidence="1">site-specific DNA-methyltransferase (adenine-specific)</fullName>
        <ecNumber evidence="1">2.1.1.72</ecNumber>
    </recommendedName>
</protein>
<dbReference type="PANTHER" id="PTHR33841:SF1">
    <property type="entry name" value="DNA METHYLTRANSFERASE A"/>
    <property type="match status" value="1"/>
</dbReference>
<comment type="catalytic activity">
    <reaction evidence="5">
        <text>a 2'-deoxyadenosine in DNA + S-adenosyl-L-methionine = an N(6)-methyl-2'-deoxyadenosine in DNA + S-adenosyl-L-homocysteine + H(+)</text>
        <dbReference type="Rhea" id="RHEA:15197"/>
        <dbReference type="Rhea" id="RHEA-COMP:12418"/>
        <dbReference type="Rhea" id="RHEA-COMP:12419"/>
        <dbReference type="ChEBI" id="CHEBI:15378"/>
        <dbReference type="ChEBI" id="CHEBI:57856"/>
        <dbReference type="ChEBI" id="CHEBI:59789"/>
        <dbReference type="ChEBI" id="CHEBI:90615"/>
        <dbReference type="ChEBI" id="CHEBI:90616"/>
        <dbReference type="EC" id="2.1.1.72"/>
    </reaction>
</comment>
<keyword evidence="2 7" id="KW-0489">Methyltransferase</keyword>
<dbReference type="STRING" id="343013.SAMN04489707_10286"/>
<sequence>MARKTTQQLAYTALRIEGGLIPAEELTRLTTLAAPEATEQTEGHYDIPKGLKLRDEIARYFKIAQNLWQDFAQQRLRQDANPHSVTVQTLLLPLLRQVLGYTDLTAQSSVPASGNSHHTYNIGHAALGGRLPVVLAGFDQPLDQAAERFGDTNPETGRTRRRSPYMLAQEALNASDQSLWAIVSNGLKLRILRDNPSLTRPAYIEVDLEAIFTEELYADFTAFWLLAHASRFGKAQPDGTHTEPTDCPWERWRNAGQKSGETVRMNLRFQVEHALRSLGTGFLSHQANTSLREQLQNPERSSATKQAFFEELLSLVYRFIFLATVEDRTDPSTGRSLIFTPDATEEQQQRYWQGYSLTWLRERAVRRSSHDTHSDLWQALSITFSGLATGQAALGLPALGGLFAQEQCPLLNQCQIDNRHLLAAVFQLGYFRQSTGLTRVNYRDMGAEELGSVYESLLELVPDYQHLSQPHAARLAFVGDEDEASNKGNARKLTGSYYTPDSLVQELIQSALEPVIAQTVQANPSNPVNALLELTVCDPACGSGHFLLAAARRLADEVAKLRAAAVGGAPTPSDYRHALRDVVGHCIYGVDKNPMAIALAKTALWLEAYTPDRPLTFIDHHLQVGDALLGVLDPKILENGIPDEAYAVLIGDDKATAAALKKQNKAELKSWKQVVANDLFAATTLVQDASAVERLADDTLDGIAAKRSAWAQASQQAGQSTLAKLADTYVAAFLAPKVPQGQGQIPLSGYLWSLLHPNPHQPPQPELAQAAHDLCRAHSVFHWWLAFPQVAAKGGFAVMLGNPPWEVSQLGEEEFFAARAPSIAKLSGDKRKKAITGLATEQPWLWDEYQTAKRGYEATNLFYRGSGRFQLTAFGKLNTYALFAESLFQLTAPQGRAGFIVPTGIATDDSTKLYFEAVTQQRRLAALYSFENEEFVFPEVHHAMKFCLVVTGGRDSGFKAAEFVHFARQATYLQDPARRFTLTPDDFRLINPNTRTCPVFRSQRDAELTKKLYSAAPVLIREAEMDGEGKDAREVAPEINPWGISFSQGLFNMTSASDLFMNGPAQGSEHRRLPLYEAKLIHQFDHRWATFTPDPATSNDDWSARDVTPSEKTDPSYQVATRYWVDEREVLARIARVPSRVANAWLAWQQATDAAQHNGSGSAEATVLQERHTALTLALASWVAGALFRTEADRLHASHPAPSPAPDTGSLFAEYEQNRPLAPGQQAQAAINKGVKTDAARWSNTTVLRATETTERLLASHHPLLADALKADGASGKKALPLFQKWALQDDPHQGLGLSSDELAQLQALQTPGTTSMALEWLNAWMDRRSPRWLMGWRDITNATNERTVIASVVPRVGVGNNMPLMLFAPATNAANQAALLGNLVCLTFDFVARHKVGGTHLNYFIYKQLPVLPPERYTPADLAYIVPRVLELTHTAHDMQAWADDLLAALPSADPRPPEQHGIPLPPFPWNPERRVQLRAELDAYYARLYGLDRNELRYILDPADVMGADYPSETFRVLKNSELREFGEYRTQRLVLAAWDGMAGAAL</sequence>
<keyword evidence="8" id="KW-1185">Reference proteome</keyword>
<evidence type="ECO:0000256" key="4">
    <source>
        <dbReference type="ARBA" id="ARBA00022691"/>
    </source>
</evidence>
<dbReference type="OrthoDB" id="9784823at2"/>
<gene>
    <name evidence="7" type="ORF">SAMN04489707_10286</name>
</gene>
<dbReference type="GO" id="GO:0009007">
    <property type="term" value="F:site-specific DNA-methyltransferase (adenine-specific) activity"/>
    <property type="evidence" value="ECO:0007669"/>
    <property type="project" value="UniProtKB-EC"/>
</dbReference>
<dbReference type="SUPFAM" id="SSF53335">
    <property type="entry name" value="S-adenosyl-L-methionine-dependent methyltransferases"/>
    <property type="match status" value="1"/>
</dbReference>
<dbReference type="InterPro" id="IPR011639">
    <property type="entry name" value="MethylTrfase_TaqI-like_dom"/>
</dbReference>
<accession>A0A1I7JMR9</accession>
<dbReference type="EMBL" id="FPBX01000028">
    <property type="protein sequence ID" value="SFU86463.1"/>
    <property type="molecule type" value="Genomic_DNA"/>
</dbReference>
<organism evidence="7 8">
    <name type="scientific">Paenacidovorax caeni</name>
    <dbReference type="NCBI Taxonomy" id="343013"/>
    <lineage>
        <taxon>Bacteria</taxon>
        <taxon>Pseudomonadati</taxon>
        <taxon>Pseudomonadota</taxon>
        <taxon>Betaproteobacteria</taxon>
        <taxon>Burkholderiales</taxon>
        <taxon>Comamonadaceae</taxon>
        <taxon>Paenacidovorax</taxon>
    </lineage>
</organism>
<evidence type="ECO:0000256" key="3">
    <source>
        <dbReference type="ARBA" id="ARBA00022679"/>
    </source>
</evidence>
<dbReference type="PANTHER" id="PTHR33841">
    <property type="entry name" value="DNA METHYLTRANSFERASE YEEA-RELATED"/>
    <property type="match status" value="1"/>
</dbReference>
<dbReference type="GO" id="GO:0006304">
    <property type="term" value="P:DNA modification"/>
    <property type="evidence" value="ECO:0007669"/>
    <property type="project" value="InterPro"/>
</dbReference>
<name>A0A1I7JMR9_9BURK</name>
<dbReference type="PRINTS" id="PR00507">
    <property type="entry name" value="N12N6MTFRASE"/>
</dbReference>
<proteinExistence type="predicted"/>
<dbReference type="EC" id="2.1.1.72" evidence="1"/>
<keyword evidence="4" id="KW-0949">S-adenosyl-L-methionine</keyword>
<evidence type="ECO:0000259" key="6">
    <source>
        <dbReference type="Pfam" id="PF07669"/>
    </source>
</evidence>
<evidence type="ECO:0000313" key="7">
    <source>
        <dbReference type="EMBL" id="SFU86463.1"/>
    </source>
</evidence>
<evidence type="ECO:0000256" key="5">
    <source>
        <dbReference type="ARBA" id="ARBA00047942"/>
    </source>
</evidence>
<dbReference type="GO" id="GO:0032259">
    <property type="term" value="P:methylation"/>
    <property type="evidence" value="ECO:0007669"/>
    <property type="project" value="UniProtKB-KW"/>
</dbReference>
<evidence type="ECO:0000313" key="8">
    <source>
        <dbReference type="Proteomes" id="UP000183656"/>
    </source>
</evidence>
<dbReference type="RefSeq" id="WP_054256739.1">
    <property type="nucleotide sequence ID" value="NZ_CYIG01000023.1"/>
</dbReference>
<reference evidence="7 8" key="1">
    <citation type="submission" date="2016-10" db="EMBL/GenBank/DDBJ databases">
        <authorList>
            <person name="de Groot N.N."/>
        </authorList>
    </citation>
    <scope>NUCLEOTIDE SEQUENCE [LARGE SCALE GENOMIC DNA]</scope>
    <source>
        <strain evidence="7 8">R-24608</strain>
    </source>
</reference>
<dbReference type="Proteomes" id="UP000183656">
    <property type="component" value="Unassembled WGS sequence"/>
</dbReference>
<dbReference type="InterPro" id="IPR029063">
    <property type="entry name" value="SAM-dependent_MTases_sf"/>
</dbReference>
<evidence type="ECO:0000256" key="2">
    <source>
        <dbReference type="ARBA" id="ARBA00022603"/>
    </source>
</evidence>
<keyword evidence="3 7" id="KW-0808">Transferase</keyword>
<evidence type="ECO:0000256" key="1">
    <source>
        <dbReference type="ARBA" id="ARBA00011900"/>
    </source>
</evidence>
<dbReference type="Gene3D" id="3.40.50.150">
    <property type="entry name" value="Vaccinia Virus protein VP39"/>
    <property type="match status" value="2"/>
</dbReference>
<dbReference type="Pfam" id="PF07669">
    <property type="entry name" value="Eco57I"/>
    <property type="match status" value="1"/>
</dbReference>
<feature type="domain" description="Type II methyltransferase M.TaqI-like" evidence="6">
    <location>
        <begin position="585"/>
        <end position="814"/>
    </location>
</feature>
<dbReference type="InterPro" id="IPR050953">
    <property type="entry name" value="N4_N6_ade-DNA_methylase"/>
</dbReference>